<dbReference type="STRING" id="40296.A0A0A2KKZ1"/>
<evidence type="ECO:0000313" key="2">
    <source>
        <dbReference type="EMBL" id="KGO67608.1"/>
    </source>
</evidence>
<name>A0A0A2KKZ1_PENIT</name>
<feature type="compositionally biased region" description="Polar residues" evidence="1">
    <location>
        <begin position="331"/>
        <end position="345"/>
    </location>
</feature>
<gene>
    <name evidence="2" type="ORF">PITC_063710</name>
</gene>
<keyword evidence="3" id="KW-1185">Reference proteome</keyword>
<dbReference type="Proteomes" id="UP000030104">
    <property type="component" value="Unassembled WGS sequence"/>
</dbReference>
<dbReference type="PhylomeDB" id="A0A0A2KKZ1"/>
<organism evidence="2 3">
    <name type="scientific">Penicillium italicum</name>
    <name type="common">Blue mold</name>
    <dbReference type="NCBI Taxonomy" id="40296"/>
    <lineage>
        <taxon>Eukaryota</taxon>
        <taxon>Fungi</taxon>
        <taxon>Dikarya</taxon>
        <taxon>Ascomycota</taxon>
        <taxon>Pezizomycotina</taxon>
        <taxon>Eurotiomycetes</taxon>
        <taxon>Eurotiomycetidae</taxon>
        <taxon>Eurotiales</taxon>
        <taxon>Aspergillaceae</taxon>
        <taxon>Penicillium</taxon>
    </lineage>
</organism>
<evidence type="ECO:0000256" key="1">
    <source>
        <dbReference type="SAM" id="MobiDB-lite"/>
    </source>
</evidence>
<sequence length="474" mass="54180">MFALNPNNDSMQLPKDTSNTNPLPLVDHLQNAQRETGPESASLIYEGFTFTKAMPKQGATWTCVKRTDMHRNQEEYFNMVQKRANKKSPEQQYQGLSADTRRAHINQLIDEQMHKNPLVEWSCVYAKEHAKISKARHSRCSDYEIVTMDVIIMQRPMKTPAYCRMSVGGSVAFGKSFQPHMKSSPIWSENRNHYLMPDQNGNILRPILQNLPSQLAQAMNPLVRLHSTQGPPYEYPTGQVEPTHLDVETGHPTGSQDQLRESARSTATINNRPASPAVSATNSSDISLENNSDCSWESGSDSDDASMISDESDEISAADDAETMETETKCQEPQLNQASFRQQHVSPYRRESSLGPHSRRRFQSRSLDRRQDRNYPLHDQLEMPPAKLLGQKRAERARSGSVPGKRYRMHLMNDNEIRSRLLHHREASLGHREKWPKRTFYEALQFEHCQSVRDPPAVYRCTCRCAIKEKKEAM</sequence>
<feature type="compositionally biased region" description="Basic and acidic residues" evidence="1">
    <location>
        <begin position="366"/>
        <end position="381"/>
    </location>
</feature>
<dbReference type="EMBL" id="JQGA01001272">
    <property type="protein sequence ID" value="KGO67608.1"/>
    <property type="molecule type" value="Genomic_DNA"/>
</dbReference>
<feature type="compositionally biased region" description="Polar residues" evidence="1">
    <location>
        <begin position="264"/>
        <end position="299"/>
    </location>
</feature>
<accession>A0A0A2KKZ1</accession>
<reference evidence="2 3" key="1">
    <citation type="journal article" date="2015" name="Mol. Plant Microbe Interact.">
        <title>Genome, transcriptome, and functional analyses of Penicillium expansum provide new insights into secondary metabolism and pathogenicity.</title>
        <authorList>
            <person name="Ballester A.R."/>
            <person name="Marcet-Houben M."/>
            <person name="Levin E."/>
            <person name="Sela N."/>
            <person name="Selma-Lazaro C."/>
            <person name="Carmona L."/>
            <person name="Wisniewski M."/>
            <person name="Droby S."/>
            <person name="Gonzalez-Candelas L."/>
            <person name="Gabaldon T."/>
        </authorList>
    </citation>
    <scope>NUCLEOTIDE SEQUENCE [LARGE SCALE GENOMIC DNA]</scope>
    <source>
        <strain evidence="2 3">PHI-1</strain>
    </source>
</reference>
<feature type="compositionally biased region" description="Acidic residues" evidence="1">
    <location>
        <begin position="300"/>
        <end position="325"/>
    </location>
</feature>
<dbReference type="OMA" id="VEWSCVY"/>
<comment type="caution">
    <text evidence="2">The sequence shown here is derived from an EMBL/GenBank/DDBJ whole genome shotgun (WGS) entry which is preliminary data.</text>
</comment>
<evidence type="ECO:0000313" key="3">
    <source>
        <dbReference type="Proteomes" id="UP000030104"/>
    </source>
</evidence>
<proteinExistence type="predicted"/>
<protein>
    <submittedName>
        <fullName evidence="2">Uncharacterized protein</fullName>
    </submittedName>
</protein>
<dbReference type="OrthoDB" id="5401486at2759"/>
<feature type="compositionally biased region" description="Polar residues" evidence="1">
    <location>
        <begin position="1"/>
        <end position="22"/>
    </location>
</feature>
<feature type="region of interest" description="Disordered" evidence="1">
    <location>
        <begin position="226"/>
        <end position="385"/>
    </location>
</feature>
<dbReference type="HOGENOM" id="CLU_576326_0_0_1"/>
<dbReference type="AlphaFoldDB" id="A0A0A2KKZ1"/>
<feature type="region of interest" description="Disordered" evidence="1">
    <location>
        <begin position="1"/>
        <end position="25"/>
    </location>
</feature>